<protein>
    <submittedName>
        <fullName evidence="1">RCG53981</fullName>
    </submittedName>
</protein>
<name>A6J9C9_RAT</name>
<reference evidence="1 2" key="1">
    <citation type="submission" date="2005-09" db="EMBL/GenBank/DDBJ databases">
        <authorList>
            <person name="Mural R.J."/>
            <person name="Li P.W."/>
            <person name="Adams M.D."/>
            <person name="Amanatides P.G."/>
            <person name="Baden-Tillson H."/>
            <person name="Barnstead M."/>
            <person name="Chin S.H."/>
            <person name="Dew I."/>
            <person name="Evans C.A."/>
            <person name="Ferriera S."/>
            <person name="Flanigan M."/>
            <person name="Fosler C."/>
            <person name="Glodek A."/>
            <person name="Gu Z."/>
            <person name="Holt R.A."/>
            <person name="Jennings D."/>
            <person name="Kraft C.L."/>
            <person name="Lu F."/>
            <person name="Nguyen T."/>
            <person name="Nusskern D.R."/>
            <person name="Pfannkoch C.M."/>
            <person name="Sitter C."/>
            <person name="Sutton G.G."/>
            <person name="Venter J.C."/>
            <person name="Wang Z."/>
            <person name="Woodage T."/>
            <person name="Zheng X.H."/>
            <person name="Zhong F."/>
        </authorList>
    </citation>
    <scope>NUCLEOTIDE SEQUENCE [LARGE SCALE GENOMIC DNA]</scope>
    <source>
        <strain>BN</strain>
        <strain evidence="2">Sprague-Dawley</strain>
    </source>
</reference>
<evidence type="ECO:0000313" key="2">
    <source>
        <dbReference type="Proteomes" id="UP000234681"/>
    </source>
</evidence>
<proteinExistence type="predicted"/>
<dbReference type="Proteomes" id="UP000234681">
    <property type="component" value="Chromosome 1"/>
</dbReference>
<dbReference type="EMBL" id="CH473979">
    <property type="protein sequence ID" value="EDM07955.1"/>
    <property type="molecule type" value="Genomic_DNA"/>
</dbReference>
<gene>
    <name evidence="1" type="ORF">rCG_53981</name>
</gene>
<organism evidence="1 2">
    <name type="scientific">Rattus norvegicus</name>
    <name type="common">Rat</name>
    <dbReference type="NCBI Taxonomy" id="10116"/>
    <lineage>
        <taxon>Eukaryota</taxon>
        <taxon>Metazoa</taxon>
        <taxon>Chordata</taxon>
        <taxon>Craniata</taxon>
        <taxon>Vertebrata</taxon>
        <taxon>Euteleostomi</taxon>
        <taxon>Mammalia</taxon>
        <taxon>Eutheria</taxon>
        <taxon>Euarchontoglires</taxon>
        <taxon>Glires</taxon>
        <taxon>Rodentia</taxon>
        <taxon>Myomorpha</taxon>
        <taxon>Muroidea</taxon>
        <taxon>Muridae</taxon>
        <taxon>Murinae</taxon>
        <taxon>Rattus</taxon>
    </lineage>
</organism>
<dbReference type="AlphaFoldDB" id="A6J9C9"/>
<evidence type="ECO:0000313" key="1">
    <source>
        <dbReference type="EMBL" id="EDM07955.1"/>
    </source>
</evidence>
<accession>A6J9C9</accession>
<sequence length="39" mass="4340">MADRCQPRTHPYTTDQAEVALEFVHRGPSPGGARQRFGV</sequence>